<feature type="transmembrane region" description="Helical" evidence="6">
    <location>
        <begin position="348"/>
        <end position="368"/>
    </location>
</feature>
<dbReference type="RefSeq" id="WP_346822959.1">
    <property type="nucleotide sequence ID" value="NZ_JBDKWZ010000012.1"/>
</dbReference>
<feature type="transmembrane region" description="Helical" evidence="6">
    <location>
        <begin position="143"/>
        <end position="168"/>
    </location>
</feature>
<feature type="transmembrane region" description="Helical" evidence="6">
    <location>
        <begin position="39"/>
        <end position="58"/>
    </location>
</feature>
<reference evidence="7 8" key="1">
    <citation type="submission" date="2024-04" db="EMBL/GenBank/DDBJ databases">
        <title>Novel genus in family Flammeovirgaceae.</title>
        <authorList>
            <person name="Nguyen T.H."/>
            <person name="Vuong T.Q."/>
            <person name="Le H."/>
            <person name="Kim S.-G."/>
        </authorList>
    </citation>
    <scope>NUCLEOTIDE SEQUENCE [LARGE SCALE GENOMIC DNA]</scope>
    <source>
        <strain evidence="7 8">JCM 23209</strain>
    </source>
</reference>
<feature type="transmembrane region" description="Helical" evidence="6">
    <location>
        <begin position="433"/>
        <end position="454"/>
    </location>
</feature>
<dbReference type="AlphaFoldDB" id="A0AAW9S4Q5"/>
<sequence length="500" mass="56736">MLKKLFSETVVYGMGTILPRLINYLLVPIHTGVLQTDSYGIVAYFYAYAALLNVLYTYGMETAFFRFVDKKEGIFDQIFTAILTTSLLFSGILIAFSSNIAAGIGFPESGNYVTWFAILIATDAILAIPFAQLRKQGKAVKFALVKISNVVLNVALNVFFLIVCRDIYEGKYLTGFQEIINTFYDPELGLGYAFLSNMIANILQIPWFINMFRQVRLRFHWKGFQPVFLYAYPLIFSGMAFCINEVADRILLKYLFPEEKLKLSSIEAIGIYSACYKLSIFITLAVQAYKYAAEPFFFAQAGKQGSPQLFARAMKFFVIVLSIMFVAVNVNLGWISDLFLRKEAYKEGLFVVPILLMGNIFLGIYYNLAVWYKVTDKTRYGAYISIGGAFFTLVLNLLLIPQIGYAGSALVTLFCYFGMAVSSYLIGQKFYAVPYDLGSAIFYLLIASVIVWIGREIQIEPQWGNFFIQNALLALFALLVLFKERNEFKQLFQRNKAIQD</sequence>
<comment type="caution">
    <text evidence="7">The sequence shown here is derived from an EMBL/GenBank/DDBJ whole genome shotgun (WGS) entry which is preliminary data.</text>
</comment>
<feature type="transmembrane region" description="Helical" evidence="6">
    <location>
        <begin position="188"/>
        <end position="209"/>
    </location>
</feature>
<feature type="transmembrane region" description="Helical" evidence="6">
    <location>
        <begin position="466"/>
        <end position="482"/>
    </location>
</feature>
<evidence type="ECO:0000256" key="4">
    <source>
        <dbReference type="ARBA" id="ARBA00022989"/>
    </source>
</evidence>
<dbReference type="PANTHER" id="PTHR30250">
    <property type="entry name" value="PST FAMILY PREDICTED COLANIC ACID TRANSPORTER"/>
    <property type="match status" value="1"/>
</dbReference>
<evidence type="ECO:0000313" key="8">
    <source>
        <dbReference type="Proteomes" id="UP001403385"/>
    </source>
</evidence>
<feature type="transmembrane region" description="Helical" evidence="6">
    <location>
        <begin position="229"/>
        <end position="247"/>
    </location>
</feature>
<feature type="transmembrane region" description="Helical" evidence="6">
    <location>
        <begin position="78"/>
        <end position="106"/>
    </location>
</feature>
<evidence type="ECO:0000256" key="2">
    <source>
        <dbReference type="ARBA" id="ARBA00022475"/>
    </source>
</evidence>
<proteinExistence type="predicted"/>
<dbReference type="Proteomes" id="UP001403385">
    <property type="component" value="Unassembled WGS sequence"/>
</dbReference>
<evidence type="ECO:0000256" key="3">
    <source>
        <dbReference type="ARBA" id="ARBA00022692"/>
    </source>
</evidence>
<dbReference type="InterPro" id="IPR050833">
    <property type="entry name" value="Poly_Biosynth_Transport"/>
</dbReference>
<organism evidence="7 8">
    <name type="scientific">Rapidithrix thailandica</name>
    <dbReference type="NCBI Taxonomy" id="413964"/>
    <lineage>
        <taxon>Bacteria</taxon>
        <taxon>Pseudomonadati</taxon>
        <taxon>Bacteroidota</taxon>
        <taxon>Cytophagia</taxon>
        <taxon>Cytophagales</taxon>
        <taxon>Flammeovirgaceae</taxon>
        <taxon>Rapidithrix</taxon>
    </lineage>
</organism>
<feature type="transmembrane region" description="Helical" evidence="6">
    <location>
        <begin position="405"/>
        <end position="426"/>
    </location>
</feature>
<evidence type="ECO:0000256" key="6">
    <source>
        <dbReference type="SAM" id="Phobius"/>
    </source>
</evidence>
<name>A0AAW9S4Q5_9BACT</name>
<keyword evidence="3 6" id="KW-0812">Transmembrane</keyword>
<comment type="subcellular location">
    <subcellularLocation>
        <location evidence="1">Cell membrane</location>
        <topology evidence="1">Multi-pass membrane protein</topology>
    </subcellularLocation>
</comment>
<protein>
    <submittedName>
        <fullName evidence="7">Polysaccharide biosynthesis C-terminal domain-containing protein</fullName>
    </submittedName>
</protein>
<feature type="transmembrane region" description="Helical" evidence="6">
    <location>
        <begin position="9"/>
        <end position="27"/>
    </location>
</feature>
<dbReference type="EMBL" id="JBDKWZ010000012">
    <property type="protein sequence ID" value="MEN7550180.1"/>
    <property type="molecule type" value="Genomic_DNA"/>
</dbReference>
<evidence type="ECO:0000313" key="7">
    <source>
        <dbReference type="EMBL" id="MEN7550180.1"/>
    </source>
</evidence>
<keyword evidence="8" id="KW-1185">Reference proteome</keyword>
<feature type="transmembrane region" description="Helical" evidence="6">
    <location>
        <begin position="309"/>
        <end position="328"/>
    </location>
</feature>
<feature type="transmembrane region" description="Helical" evidence="6">
    <location>
        <begin position="269"/>
        <end position="289"/>
    </location>
</feature>
<accession>A0AAW9S4Q5</accession>
<evidence type="ECO:0000256" key="5">
    <source>
        <dbReference type="ARBA" id="ARBA00023136"/>
    </source>
</evidence>
<keyword evidence="5 6" id="KW-0472">Membrane</keyword>
<feature type="transmembrane region" description="Helical" evidence="6">
    <location>
        <begin position="112"/>
        <end position="131"/>
    </location>
</feature>
<keyword evidence="2" id="KW-1003">Cell membrane</keyword>
<evidence type="ECO:0000256" key="1">
    <source>
        <dbReference type="ARBA" id="ARBA00004651"/>
    </source>
</evidence>
<dbReference type="GO" id="GO:0005886">
    <property type="term" value="C:plasma membrane"/>
    <property type="evidence" value="ECO:0007669"/>
    <property type="project" value="UniProtKB-SubCell"/>
</dbReference>
<dbReference type="PANTHER" id="PTHR30250:SF11">
    <property type="entry name" value="O-ANTIGEN TRANSPORTER-RELATED"/>
    <property type="match status" value="1"/>
</dbReference>
<dbReference type="Pfam" id="PF13440">
    <property type="entry name" value="Polysacc_synt_3"/>
    <property type="match status" value="1"/>
</dbReference>
<feature type="transmembrane region" description="Helical" evidence="6">
    <location>
        <begin position="380"/>
        <end position="399"/>
    </location>
</feature>
<gene>
    <name evidence="7" type="ORF">AAG747_19830</name>
</gene>
<keyword evidence="4 6" id="KW-1133">Transmembrane helix</keyword>